<dbReference type="EC" id="2.3.3.21" evidence="8"/>
<dbReference type="Gene3D" id="1.10.238.260">
    <property type="match status" value="1"/>
</dbReference>
<keyword evidence="4" id="KW-0412">Isoleucine biosynthesis</keyword>
<dbReference type="PROSITE" id="PS50991">
    <property type="entry name" value="PYR_CT"/>
    <property type="match status" value="1"/>
</dbReference>
<evidence type="ECO:0000256" key="3">
    <source>
        <dbReference type="ARBA" id="ARBA00022605"/>
    </source>
</evidence>
<dbReference type="SMART" id="SM00917">
    <property type="entry name" value="LeuA_dimer"/>
    <property type="match status" value="1"/>
</dbReference>
<keyword evidence="5 9" id="KW-0808">Transferase</keyword>
<dbReference type="InterPro" id="IPR013785">
    <property type="entry name" value="Aldolase_TIM"/>
</dbReference>
<name>A0A545TU45_9PROT</name>
<evidence type="ECO:0000259" key="10">
    <source>
        <dbReference type="PROSITE" id="PS50991"/>
    </source>
</evidence>
<dbReference type="PANTHER" id="PTHR43538">
    <property type="entry name" value="ALPHA-IPM SYNTHASE/HOMOCITRATE SYNTHASE"/>
    <property type="match status" value="1"/>
</dbReference>
<dbReference type="Pfam" id="PF08502">
    <property type="entry name" value="LeuA_dimer"/>
    <property type="match status" value="1"/>
</dbReference>
<dbReference type="GO" id="GO:0003852">
    <property type="term" value="F:2-isopropylmalate synthase activity"/>
    <property type="evidence" value="ECO:0007669"/>
    <property type="project" value="InterPro"/>
</dbReference>
<gene>
    <name evidence="11" type="ORF">FKG95_11325</name>
</gene>
<dbReference type="NCBIfam" id="TIGR00977">
    <property type="entry name" value="citramal_synth"/>
    <property type="match status" value="1"/>
</dbReference>
<dbReference type="InterPro" id="IPR000891">
    <property type="entry name" value="PYR_CT"/>
</dbReference>
<organism evidence="11 12">
    <name type="scientific">Denitrobaculum tricleocarpae</name>
    <dbReference type="NCBI Taxonomy" id="2591009"/>
    <lineage>
        <taxon>Bacteria</taxon>
        <taxon>Pseudomonadati</taxon>
        <taxon>Pseudomonadota</taxon>
        <taxon>Alphaproteobacteria</taxon>
        <taxon>Rhodospirillales</taxon>
        <taxon>Rhodospirillaceae</taxon>
        <taxon>Denitrobaculum</taxon>
    </lineage>
</organism>
<dbReference type="AlphaFoldDB" id="A0A545TU45"/>
<comment type="caution">
    <text evidence="11">The sequence shown here is derived from an EMBL/GenBank/DDBJ whole genome shotgun (WGS) entry which is preliminary data.</text>
</comment>
<evidence type="ECO:0000313" key="11">
    <source>
        <dbReference type="EMBL" id="TQV80737.1"/>
    </source>
</evidence>
<evidence type="ECO:0000256" key="5">
    <source>
        <dbReference type="ARBA" id="ARBA00022679"/>
    </source>
</evidence>
<dbReference type="RefSeq" id="WP_142896451.1">
    <property type="nucleotide sequence ID" value="NZ_ML660054.1"/>
</dbReference>
<dbReference type="SUPFAM" id="SSF51569">
    <property type="entry name" value="Aldolase"/>
    <property type="match status" value="1"/>
</dbReference>
<dbReference type="Pfam" id="PF22617">
    <property type="entry name" value="HCS_D2"/>
    <property type="match status" value="1"/>
</dbReference>
<keyword evidence="3" id="KW-0028">Amino-acid biosynthesis</keyword>
<evidence type="ECO:0000256" key="2">
    <source>
        <dbReference type="ARBA" id="ARBA00006154"/>
    </source>
</evidence>
<dbReference type="InterPro" id="IPR054691">
    <property type="entry name" value="LeuA/HCS_post-cat"/>
</dbReference>
<dbReference type="GO" id="GO:0009098">
    <property type="term" value="P:L-leucine biosynthetic process"/>
    <property type="evidence" value="ECO:0007669"/>
    <property type="project" value="InterPro"/>
</dbReference>
<evidence type="ECO:0000256" key="7">
    <source>
        <dbReference type="ARBA" id="ARBA00048263"/>
    </source>
</evidence>
<dbReference type="Gene3D" id="3.30.160.270">
    <property type="match status" value="1"/>
</dbReference>
<dbReference type="InterPro" id="IPR002034">
    <property type="entry name" value="AIPM/Hcit_synth_CS"/>
</dbReference>
<dbReference type="InterPro" id="IPR013709">
    <property type="entry name" value="2-isopropylmalate_synth_dimer"/>
</dbReference>
<comment type="similarity">
    <text evidence="2 9">Belongs to the alpha-IPM synthase/homocitrate synthase family.</text>
</comment>
<evidence type="ECO:0000313" key="12">
    <source>
        <dbReference type="Proteomes" id="UP000315252"/>
    </source>
</evidence>
<dbReference type="EMBL" id="VHSH01000003">
    <property type="protein sequence ID" value="TQV80737.1"/>
    <property type="molecule type" value="Genomic_DNA"/>
</dbReference>
<keyword evidence="12" id="KW-1185">Reference proteome</keyword>
<comment type="catalytic activity">
    <reaction evidence="7">
        <text>pyruvate + acetyl-CoA + H2O = (3R)-citramalate + CoA + H(+)</text>
        <dbReference type="Rhea" id="RHEA:19045"/>
        <dbReference type="ChEBI" id="CHEBI:15361"/>
        <dbReference type="ChEBI" id="CHEBI:15377"/>
        <dbReference type="ChEBI" id="CHEBI:15378"/>
        <dbReference type="ChEBI" id="CHEBI:30934"/>
        <dbReference type="ChEBI" id="CHEBI:57287"/>
        <dbReference type="ChEBI" id="CHEBI:57288"/>
        <dbReference type="EC" id="2.3.3.21"/>
    </reaction>
</comment>
<protein>
    <recommendedName>
        <fullName evidence="8">Citramalate synthase</fullName>
        <ecNumber evidence="8">2.3.3.21</ecNumber>
    </recommendedName>
</protein>
<dbReference type="InterPro" id="IPR036230">
    <property type="entry name" value="LeuA_allosteric_dom_sf"/>
</dbReference>
<sequence>MTDNRVYLFDSTLRDGAQTQGVDFGVADKIAISMALDAIGLDYIEGGWPGANPTDDAFFKDPPAFEKAGFVAFGMTRRPGRSAENDPGLSALLNSKADSICMVGKAWDFHVDVALGISQSENIDMIGESVAHCLTRKGEAMFDAEHFFDGYKSNRQFAMDCLKAAHGAGARWVVLCDTNGGTLPAEIERIVGEVCEEIPGTHVGIHCHNDTENAVANSLLAVKAGARQVQGTLNGLGERCGNANIVSLIPSLMLKTDFEIGVSDANLKQLTHISHLLDERLNRAPARNSAYVGESAFAHKGGLHVSAVEKDPRTYEHIDPALVGNQRHIVVSDQAGRSNILARLREIGINIDSGDAKVSALVEHVKAREYEGYAYDGAEASFELLAQRALGAVPEYFSLNRFRIMDDRRWNARNELVTESEATVTLEVSGQPKMEVANGNGPVNALDTALRKALVPVYPSLEDMHLVDFKVRILTPAAGTGAVTRVMIESADGEGRRWTTVGVSTNIIDASFNALHDGITWKLMQDGAAVPSGR</sequence>
<dbReference type="CDD" id="cd07941">
    <property type="entry name" value="DRE_TIM_LeuA3"/>
    <property type="match status" value="1"/>
</dbReference>
<dbReference type="OrthoDB" id="9803573at2"/>
<evidence type="ECO:0000256" key="9">
    <source>
        <dbReference type="RuleBase" id="RU003523"/>
    </source>
</evidence>
<feature type="domain" description="Pyruvate carboxyltransferase" evidence="10">
    <location>
        <begin position="6"/>
        <end position="268"/>
    </location>
</feature>
<evidence type="ECO:0000256" key="6">
    <source>
        <dbReference type="ARBA" id="ARBA00023304"/>
    </source>
</evidence>
<dbReference type="Proteomes" id="UP000315252">
    <property type="component" value="Unassembled WGS sequence"/>
</dbReference>
<dbReference type="Pfam" id="PF00682">
    <property type="entry name" value="HMGL-like"/>
    <property type="match status" value="1"/>
</dbReference>
<dbReference type="SUPFAM" id="SSF110921">
    <property type="entry name" value="2-isopropylmalate synthase LeuA, allosteric (dimerisation) domain"/>
    <property type="match status" value="1"/>
</dbReference>
<dbReference type="PANTHER" id="PTHR43538:SF1">
    <property type="entry name" value="(R)-CITRAMALATE SYNTHASE"/>
    <property type="match status" value="1"/>
</dbReference>
<proteinExistence type="inferred from homology"/>
<dbReference type="InterPro" id="IPR005675">
    <property type="entry name" value="Citramal_synthase"/>
</dbReference>
<evidence type="ECO:0000256" key="4">
    <source>
        <dbReference type="ARBA" id="ARBA00022624"/>
    </source>
</evidence>
<dbReference type="GO" id="GO:0009097">
    <property type="term" value="P:isoleucine biosynthetic process"/>
    <property type="evidence" value="ECO:0007669"/>
    <property type="project" value="UniProtKB-UniRule"/>
</dbReference>
<accession>A0A545TU45</accession>
<evidence type="ECO:0000256" key="8">
    <source>
        <dbReference type="NCBIfam" id="TIGR00977"/>
    </source>
</evidence>
<comment type="pathway">
    <text evidence="1">Amino-acid biosynthesis; L-isoleucine biosynthesis; 2-oxobutanoate from pyruvate: step 1/3.</text>
</comment>
<dbReference type="GO" id="GO:0043714">
    <property type="term" value="F:(R)-citramalate synthase activity"/>
    <property type="evidence" value="ECO:0007669"/>
    <property type="project" value="UniProtKB-UniRule"/>
</dbReference>
<evidence type="ECO:0000256" key="1">
    <source>
        <dbReference type="ARBA" id="ARBA00004743"/>
    </source>
</evidence>
<dbReference type="UniPathway" id="UPA00047">
    <property type="reaction ID" value="UER00066"/>
</dbReference>
<dbReference type="PROSITE" id="PS00815">
    <property type="entry name" value="AIPM_HOMOCIT_SYNTH_1"/>
    <property type="match status" value="1"/>
</dbReference>
<dbReference type="Gene3D" id="3.20.20.70">
    <property type="entry name" value="Aldolase class I"/>
    <property type="match status" value="1"/>
</dbReference>
<keyword evidence="6" id="KW-0100">Branched-chain amino acid biosynthesis</keyword>
<reference evidence="11 12" key="1">
    <citation type="submission" date="2019-06" db="EMBL/GenBank/DDBJ databases">
        <title>Whole genome sequence for Rhodospirillaceae sp. R148.</title>
        <authorList>
            <person name="Wang G."/>
        </authorList>
    </citation>
    <scope>NUCLEOTIDE SEQUENCE [LARGE SCALE GENOMIC DNA]</scope>
    <source>
        <strain evidence="11 12">R148</strain>
    </source>
</reference>